<dbReference type="PANTHER" id="PTHR38781">
    <property type="entry name" value="ANTITOXIN DINJ-RELATED"/>
    <property type="match status" value="1"/>
</dbReference>
<reference evidence="3" key="1">
    <citation type="submission" date="2018-06" db="EMBL/GenBank/DDBJ databases">
        <authorList>
            <person name="Zhirakovskaya E."/>
        </authorList>
    </citation>
    <scope>NUCLEOTIDE SEQUENCE</scope>
</reference>
<evidence type="ECO:0008006" key="4">
    <source>
        <dbReference type="Google" id="ProtNLM"/>
    </source>
</evidence>
<evidence type="ECO:0000256" key="1">
    <source>
        <dbReference type="ARBA" id="ARBA00010562"/>
    </source>
</evidence>
<dbReference type="GO" id="GO:0015643">
    <property type="term" value="F:toxic substance binding"/>
    <property type="evidence" value="ECO:0007669"/>
    <property type="project" value="InterPro"/>
</dbReference>
<sequence>MLKDARLEVRIESSLKKKAESIFQRVGISPTEAIRIFYKQVELREGIPFSIHIPNKETLAAIKEIESGKAKKTFASFDEYCDEMGA</sequence>
<accession>A0A3B1DGB8</accession>
<gene>
    <name evidence="3" type="ORF">MNBD_UNCLBAC01-248</name>
</gene>
<dbReference type="PIRSF" id="PIRSF003108">
    <property type="entry name" value="DinJ"/>
    <property type="match status" value="1"/>
</dbReference>
<evidence type="ECO:0000313" key="3">
    <source>
        <dbReference type="EMBL" id="VAX35038.1"/>
    </source>
</evidence>
<dbReference type="PANTHER" id="PTHR38781:SF1">
    <property type="entry name" value="ANTITOXIN DINJ-RELATED"/>
    <property type="match status" value="1"/>
</dbReference>
<keyword evidence="2" id="KW-1277">Toxin-antitoxin system</keyword>
<dbReference type="EMBL" id="UOGJ01000025">
    <property type="protein sequence ID" value="VAX35038.1"/>
    <property type="molecule type" value="Genomic_DNA"/>
</dbReference>
<dbReference type="Gene3D" id="1.10.1220.10">
    <property type="entry name" value="Met repressor-like"/>
    <property type="match status" value="1"/>
</dbReference>
<dbReference type="InterPro" id="IPR013321">
    <property type="entry name" value="Arc_rbn_hlx_hlx"/>
</dbReference>
<comment type="similarity">
    <text evidence="1">Belongs to the RelB/DinJ antitoxin family.</text>
</comment>
<evidence type="ECO:0000256" key="2">
    <source>
        <dbReference type="ARBA" id="ARBA00022649"/>
    </source>
</evidence>
<dbReference type="InterPro" id="IPR026262">
    <property type="entry name" value="DinJ"/>
</dbReference>
<dbReference type="AlphaFoldDB" id="A0A3B1DGB8"/>
<dbReference type="GO" id="GO:0000987">
    <property type="term" value="F:cis-regulatory region sequence-specific DNA binding"/>
    <property type="evidence" value="ECO:0007669"/>
    <property type="project" value="InterPro"/>
</dbReference>
<protein>
    <recommendedName>
        <fullName evidence="4">DNA-damage-inducible protein J</fullName>
    </recommendedName>
</protein>
<organism evidence="3">
    <name type="scientific">hydrothermal vent metagenome</name>
    <dbReference type="NCBI Taxonomy" id="652676"/>
    <lineage>
        <taxon>unclassified sequences</taxon>
        <taxon>metagenomes</taxon>
        <taxon>ecological metagenomes</taxon>
    </lineage>
</organism>
<name>A0A3B1DGB8_9ZZZZ</name>
<dbReference type="InterPro" id="IPR007337">
    <property type="entry name" value="RelB/DinJ"/>
</dbReference>
<dbReference type="Pfam" id="PF04221">
    <property type="entry name" value="RelB"/>
    <property type="match status" value="1"/>
</dbReference>
<dbReference type="GO" id="GO:0006351">
    <property type="term" value="P:DNA-templated transcription"/>
    <property type="evidence" value="ECO:0007669"/>
    <property type="project" value="TreeGrafter"/>
</dbReference>
<dbReference type="GO" id="GO:0006355">
    <property type="term" value="P:regulation of DNA-templated transcription"/>
    <property type="evidence" value="ECO:0007669"/>
    <property type="project" value="InterPro"/>
</dbReference>
<dbReference type="GO" id="GO:0044010">
    <property type="term" value="P:single-species biofilm formation"/>
    <property type="evidence" value="ECO:0007669"/>
    <property type="project" value="InterPro"/>
</dbReference>
<dbReference type="NCBIfam" id="TIGR02384">
    <property type="entry name" value="RelB_DinJ"/>
    <property type="match status" value="1"/>
</dbReference>
<proteinExistence type="inferred from homology"/>